<dbReference type="Proteomes" id="UP000251485">
    <property type="component" value="Unassembled WGS sequence"/>
</dbReference>
<evidence type="ECO:0000259" key="2">
    <source>
        <dbReference type="Pfam" id="PF17287"/>
    </source>
</evidence>
<sequence>MFPKPPTDKRYLISQAVPVKKGDVLNVKDIEQGADNFRSRPNSNVKIQIEPSSKEHESIISLSQVGKRTMAGSVSIDNKEQKIYGDLFGTTRLSFGNLAQLNDTLMVILSSQLDTLKSRGIKKQIFLWQVPYHYWRATLFGYDIGSKMRVSETTKELQKTRQQLLSFEIQRQFRPSTQRTVTLSGWNTILHLSQ</sequence>
<dbReference type="InterPro" id="IPR035251">
    <property type="entry name" value="ShlB_POTRA"/>
</dbReference>
<dbReference type="Gene3D" id="3.10.20.310">
    <property type="entry name" value="membrane protein fhac"/>
    <property type="match status" value="1"/>
</dbReference>
<organism evidence="3 4">
    <name type="scientific">Proteus mirabilis</name>
    <dbReference type="NCBI Taxonomy" id="584"/>
    <lineage>
        <taxon>Bacteria</taxon>
        <taxon>Pseudomonadati</taxon>
        <taxon>Pseudomonadota</taxon>
        <taxon>Gammaproteobacteria</taxon>
        <taxon>Enterobacterales</taxon>
        <taxon>Morganellaceae</taxon>
        <taxon>Proteus</taxon>
    </lineage>
</organism>
<evidence type="ECO:0000313" key="3">
    <source>
        <dbReference type="EMBL" id="SPZ01347.1"/>
    </source>
</evidence>
<dbReference type="InterPro" id="IPR051544">
    <property type="entry name" value="TPS_OM_transporter"/>
</dbReference>
<name>A0A2X2C005_PROMI</name>
<protein>
    <submittedName>
        <fullName evidence="3">Two-partner secretion system accessory protein</fullName>
    </submittedName>
</protein>
<dbReference type="EMBL" id="UAUE01000027">
    <property type="protein sequence ID" value="SPZ01347.1"/>
    <property type="molecule type" value="Genomic_DNA"/>
</dbReference>
<evidence type="ECO:0000259" key="1">
    <source>
        <dbReference type="Pfam" id="PF03865"/>
    </source>
</evidence>
<accession>A0A2X2C005</accession>
<proteinExistence type="predicted"/>
<dbReference type="AlphaFoldDB" id="A0A2X2C005"/>
<dbReference type="PANTHER" id="PTHR34597:SF3">
    <property type="entry name" value="OUTER MEMBRANE TRANSPORTER CDIB"/>
    <property type="match status" value="1"/>
</dbReference>
<dbReference type="GO" id="GO:0098046">
    <property type="term" value="C:type V protein secretion system complex"/>
    <property type="evidence" value="ECO:0007669"/>
    <property type="project" value="TreeGrafter"/>
</dbReference>
<dbReference type="GO" id="GO:0008320">
    <property type="term" value="F:protein transmembrane transporter activity"/>
    <property type="evidence" value="ECO:0007669"/>
    <property type="project" value="TreeGrafter"/>
</dbReference>
<gene>
    <name evidence="3" type="ORF">NCTC10975_03992</name>
</gene>
<reference evidence="3 4" key="1">
    <citation type="submission" date="2018-06" db="EMBL/GenBank/DDBJ databases">
        <authorList>
            <consortium name="Pathogen Informatics"/>
            <person name="Doyle S."/>
        </authorList>
    </citation>
    <scope>NUCLEOTIDE SEQUENCE [LARGE SCALE GENOMIC DNA]</scope>
    <source>
        <strain evidence="3 4">NCTC10975</strain>
    </source>
</reference>
<dbReference type="Pfam" id="PF03865">
    <property type="entry name" value="ShlB"/>
    <property type="match status" value="1"/>
</dbReference>
<dbReference type="GO" id="GO:0046819">
    <property type="term" value="P:protein secretion by the type V secretion system"/>
    <property type="evidence" value="ECO:0007669"/>
    <property type="project" value="TreeGrafter"/>
</dbReference>
<dbReference type="PANTHER" id="PTHR34597">
    <property type="entry name" value="SLR1661 PROTEIN"/>
    <property type="match status" value="1"/>
</dbReference>
<dbReference type="Pfam" id="PF17287">
    <property type="entry name" value="POTRA_3"/>
    <property type="match status" value="1"/>
</dbReference>
<feature type="domain" description="ShlB POTRA" evidence="2">
    <location>
        <begin position="7"/>
        <end position="51"/>
    </location>
</feature>
<evidence type="ECO:0000313" key="4">
    <source>
        <dbReference type="Proteomes" id="UP000251485"/>
    </source>
</evidence>
<feature type="domain" description="Haemolysin activator HlyB C-terminal" evidence="1">
    <location>
        <begin position="57"/>
        <end position="173"/>
    </location>
</feature>
<dbReference type="InterPro" id="IPR005565">
    <property type="entry name" value="Hemolysn_activator_HlyB_C"/>
</dbReference>